<dbReference type="NCBIfam" id="NF008845">
    <property type="entry name" value="PRK11883.1-5"/>
    <property type="match status" value="1"/>
</dbReference>
<evidence type="ECO:0000256" key="1">
    <source>
        <dbReference type="ARBA" id="ARBA00001755"/>
    </source>
</evidence>
<evidence type="ECO:0000256" key="11">
    <source>
        <dbReference type="RuleBase" id="RU364052"/>
    </source>
</evidence>
<keyword evidence="9 11" id="KW-0560">Oxidoreductase</keyword>
<dbReference type="GO" id="GO:0004729">
    <property type="term" value="F:oxygen-dependent protoporphyrinogen oxidase activity"/>
    <property type="evidence" value="ECO:0007669"/>
    <property type="project" value="UniProtKB-UniRule"/>
</dbReference>
<dbReference type="GO" id="GO:0006783">
    <property type="term" value="P:heme biosynthetic process"/>
    <property type="evidence" value="ECO:0007669"/>
    <property type="project" value="UniProtKB-UniRule"/>
</dbReference>
<feature type="domain" description="Amine oxidase" evidence="12">
    <location>
        <begin position="15"/>
        <end position="457"/>
    </location>
</feature>
<dbReference type="SUPFAM" id="SSF51905">
    <property type="entry name" value="FAD/NAD(P)-binding domain"/>
    <property type="match status" value="1"/>
</dbReference>
<keyword evidence="7 11" id="KW-0285">Flavoprotein</keyword>
<dbReference type="PANTHER" id="PTHR42923:SF3">
    <property type="entry name" value="PROTOPORPHYRINOGEN OXIDASE"/>
    <property type="match status" value="1"/>
</dbReference>
<dbReference type="RefSeq" id="WP_078109535.1">
    <property type="nucleotide sequence ID" value="NZ_CP065424.1"/>
</dbReference>
<keyword evidence="11" id="KW-0963">Cytoplasm</keyword>
<comment type="subcellular location">
    <subcellularLocation>
        <location evidence="11">Cytoplasm</location>
    </subcellularLocation>
</comment>
<dbReference type="NCBIfam" id="TIGR00562">
    <property type="entry name" value="proto_IX_ox"/>
    <property type="match status" value="1"/>
</dbReference>
<sequence length="466" mass="51949">MGSEKQKVVIIGGGITGLTSAYYLQDIIKKEHLPLEIKLIEANRRLGGKIQTLRRDGYMVEKGPDSFLARKTSAVQLAEKVGIKNELIRNTTRNSYVLAKNKLFSVPDGAVLGIPTNIKPFIFSGLFSVMGKLRASADLIIPRSKVQTDVSLGSFFRRRFGDEMVENLIEPLLSGIYAGDIDQLSLRSTFPQFYEAERKHRSLMIGTRKASINSGTEGFITFKNGLESLVTALENNLDSSSILKGVRVERIEKDRNEFYIELNNGERLNAVSVIAALPHYLLPTIFSKYEFFRFLSNIPATSVATVSMAFSEQAVKKPINGSGFVVSRNSDYSINACTLTHKKWPHTAPKGKVLLRSHIGRVGDETVVGLSDTEIEQVVYEDLQRLLEITEKPDFTIISRWNKAMPQYTIGHKDRVDQLNEKISRNLSGLFIAGSSFNGIGIPDCIDQGERAAGDVIRYLRSFCEN</sequence>
<comment type="pathway">
    <text evidence="3 11">Porphyrin-containing compound metabolism; protoheme biosynthesis.</text>
</comment>
<comment type="function">
    <text evidence="11">Involved in coproporphyrin-dependent heme b biosynthesis. Catalyzes the oxidation of coproporphyrinogen III to coproporphyrin III.</text>
</comment>
<dbReference type="EC" id="1.3.3.15" evidence="5 11"/>
<dbReference type="Pfam" id="PF01593">
    <property type="entry name" value="Amino_oxidase"/>
    <property type="match status" value="1"/>
</dbReference>
<name>A0A8E2IBQ0_9BACI</name>
<gene>
    <name evidence="13" type="ORF">BWZ43_04565</name>
</gene>
<dbReference type="InterPro" id="IPR004572">
    <property type="entry name" value="Protoporphyrinogen_oxidase"/>
</dbReference>
<evidence type="ECO:0000256" key="8">
    <source>
        <dbReference type="ARBA" id="ARBA00022827"/>
    </source>
</evidence>
<comment type="caution">
    <text evidence="13">The sequence shown here is derived from an EMBL/GenBank/DDBJ whole genome shotgun (WGS) entry which is preliminary data.</text>
</comment>
<dbReference type="SUPFAM" id="SSF54373">
    <property type="entry name" value="FAD-linked reductases, C-terminal domain"/>
    <property type="match status" value="1"/>
</dbReference>
<dbReference type="InterPro" id="IPR050464">
    <property type="entry name" value="Zeta_carotene_desat/Oxidored"/>
</dbReference>
<evidence type="ECO:0000256" key="2">
    <source>
        <dbReference type="ARBA" id="ARBA00001974"/>
    </source>
</evidence>
<dbReference type="PANTHER" id="PTHR42923">
    <property type="entry name" value="PROTOPORPHYRINOGEN OXIDASE"/>
    <property type="match status" value="1"/>
</dbReference>
<protein>
    <recommendedName>
        <fullName evidence="6 11">Coproporphyrinogen III oxidase</fullName>
        <ecNumber evidence="5 11">1.3.3.15</ecNumber>
    </recommendedName>
</protein>
<accession>A0A8E2IBQ0</accession>
<keyword evidence="14" id="KW-1185">Reference proteome</keyword>
<dbReference type="InterPro" id="IPR002937">
    <property type="entry name" value="Amino_oxidase"/>
</dbReference>
<evidence type="ECO:0000256" key="5">
    <source>
        <dbReference type="ARBA" id="ARBA00012402"/>
    </source>
</evidence>
<evidence type="ECO:0000256" key="7">
    <source>
        <dbReference type="ARBA" id="ARBA00022630"/>
    </source>
</evidence>
<organism evidence="13 14">
    <name type="scientific">Heyndrickxia oleronia</name>
    <dbReference type="NCBI Taxonomy" id="38875"/>
    <lineage>
        <taxon>Bacteria</taxon>
        <taxon>Bacillati</taxon>
        <taxon>Bacillota</taxon>
        <taxon>Bacilli</taxon>
        <taxon>Bacillales</taxon>
        <taxon>Bacillaceae</taxon>
        <taxon>Heyndrickxia</taxon>
    </lineage>
</organism>
<evidence type="ECO:0000313" key="14">
    <source>
        <dbReference type="Proteomes" id="UP000189761"/>
    </source>
</evidence>
<evidence type="ECO:0000256" key="3">
    <source>
        <dbReference type="ARBA" id="ARBA00004744"/>
    </source>
</evidence>
<comment type="cofactor">
    <cofactor evidence="2 11">
        <name>FAD</name>
        <dbReference type="ChEBI" id="CHEBI:57692"/>
    </cofactor>
</comment>
<dbReference type="GO" id="GO:0005737">
    <property type="term" value="C:cytoplasm"/>
    <property type="evidence" value="ECO:0007669"/>
    <property type="project" value="UniProtKB-SubCell"/>
</dbReference>
<proteinExistence type="inferred from homology"/>
<dbReference type="EMBL" id="MTLA01000049">
    <property type="protein sequence ID" value="OOP69573.1"/>
    <property type="molecule type" value="Genomic_DNA"/>
</dbReference>
<evidence type="ECO:0000256" key="6">
    <source>
        <dbReference type="ARBA" id="ARBA00019046"/>
    </source>
</evidence>
<evidence type="ECO:0000313" key="13">
    <source>
        <dbReference type="EMBL" id="OOP69573.1"/>
    </source>
</evidence>
<dbReference type="AlphaFoldDB" id="A0A8E2IBQ0"/>
<evidence type="ECO:0000256" key="9">
    <source>
        <dbReference type="ARBA" id="ARBA00023002"/>
    </source>
</evidence>
<keyword evidence="8 11" id="KW-0274">FAD</keyword>
<dbReference type="Gene3D" id="3.90.660.20">
    <property type="entry name" value="Protoporphyrinogen oxidase, mitochondrial, domain 2"/>
    <property type="match status" value="1"/>
</dbReference>
<keyword evidence="10 11" id="KW-0350">Heme biosynthesis</keyword>
<evidence type="ECO:0000259" key="12">
    <source>
        <dbReference type="Pfam" id="PF01593"/>
    </source>
</evidence>
<comment type="similarity">
    <text evidence="4 11">Belongs to the protoporphyrinogen/coproporphyrinogen oxidase family. Coproporphyrinogen III oxidase subfamily.</text>
</comment>
<dbReference type="UniPathway" id="UPA00252"/>
<evidence type="ECO:0000256" key="10">
    <source>
        <dbReference type="ARBA" id="ARBA00023133"/>
    </source>
</evidence>
<evidence type="ECO:0000256" key="4">
    <source>
        <dbReference type="ARBA" id="ARBA00008310"/>
    </source>
</evidence>
<reference evidence="13 14" key="1">
    <citation type="submission" date="2017-01" db="EMBL/GenBank/DDBJ databases">
        <title>Draft genome sequence of Bacillus oleronius.</title>
        <authorList>
            <person name="Allam M."/>
        </authorList>
    </citation>
    <scope>NUCLEOTIDE SEQUENCE [LARGE SCALE GENOMIC DNA]</scope>
    <source>
        <strain evidence="13 14">DSM 9356</strain>
    </source>
</reference>
<dbReference type="Proteomes" id="UP000189761">
    <property type="component" value="Unassembled WGS sequence"/>
</dbReference>
<dbReference type="InterPro" id="IPR036188">
    <property type="entry name" value="FAD/NAD-bd_sf"/>
</dbReference>
<comment type="catalytic activity">
    <reaction evidence="1">
        <text>coproporphyrinogen III + 3 O2 = coproporphyrin III + 3 H2O2</text>
        <dbReference type="Rhea" id="RHEA:43436"/>
        <dbReference type="ChEBI" id="CHEBI:15379"/>
        <dbReference type="ChEBI" id="CHEBI:16240"/>
        <dbReference type="ChEBI" id="CHEBI:57309"/>
        <dbReference type="ChEBI" id="CHEBI:131725"/>
        <dbReference type="EC" id="1.3.3.15"/>
    </reaction>
    <physiologicalReaction direction="left-to-right" evidence="1">
        <dbReference type="Rhea" id="RHEA:43437"/>
    </physiologicalReaction>
</comment>
<dbReference type="Gene3D" id="3.50.50.60">
    <property type="entry name" value="FAD/NAD(P)-binding domain"/>
    <property type="match status" value="1"/>
</dbReference>
<dbReference type="Gene3D" id="1.10.3110.10">
    <property type="entry name" value="protoporphyrinogen ix oxidase, domain 3"/>
    <property type="match status" value="1"/>
</dbReference>